<dbReference type="Gene3D" id="1.25.40.390">
    <property type="match status" value="1"/>
</dbReference>
<proteinExistence type="inferred from homology"/>
<dbReference type="InterPro" id="IPR012944">
    <property type="entry name" value="SusD_RagB_dom"/>
</dbReference>
<evidence type="ECO:0000256" key="4">
    <source>
        <dbReference type="ARBA" id="ARBA00023136"/>
    </source>
</evidence>
<dbReference type="PROSITE" id="PS51257">
    <property type="entry name" value="PROKAR_LIPOPROTEIN"/>
    <property type="match status" value="1"/>
</dbReference>
<evidence type="ECO:0000256" key="1">
    <source>
        <dbReference type="ARBA" id="ARBA00004442"/>
    </source>
</evidence>
<dbReference type="STRING" id="305507.SAMN04489724_2264"/>
<keyword evidence="10" id="KW-1185">Reference proteome</keyword>
<protein>
    <submittedName>
        <fullName evidence="9">SusD family protein</fullName>
    </submittedName>
</protein>
<gene>
    <name evidence="9" type="ORF">SAMN04489724_2264</name>
</gene>
<dbReference type="Pfam" id="PF14322">
    <property type="entry name" value="SusD-like_3"/>
    <property type="match status" value="1"/>
</dbReference>
<dbReference type="Proteomes" id="UP000199673">
    <property type="component" value="Unassembled WGS sequence"/>
</dbReference>
<evidence type="ECO:0000259" key="7">
    <source>
        <dbReference type="Pfam" id="PF07980"/>
    </source>
</evidence>
<evidence type="ECO:0000256" key="6">
    <source>
        <dbReference type="SAM" id="SignalP"/>
    </source>
</evidence>
<feature type="chain" id="PRO_5011642437" evidence="6">
    <location>
        <begin position="17"/>
        <end position="487"/>
    </location>
</feature>
<keyword evidence="3 6" id="KW-0732">Signal</keyword>
<reference evidence="10" key="1">
    <citation type="submission" date="2016-10" db="EMBL/GenBank/DDBJ databases">
        <authorList>
            <person name="Varghese N."/>
            <person name="Submissions S."/>
        </authorList>
    </citation>
    <scope>NUCLEOTIDE SEQUENCE [LARGE SCALE GENOMIC DNA]</scope>
    <source>
        <strain evidence="10">DSM 23445</strain>
    </source>
</reference>
<dbReference type="AlphaFoldDB" id="A0A1I7BAY5"/>
<feature type="signal peptide" evidence="6">
    <location>
        <begin position="1"/>
        <end position="16"/>
    </location>
</feature>
<comment type="similarity">
    <text evidence="2">Belongs to the SusD family.</text>
</comment>
<feature type="domain" description="SusD-like N-terminal" evidence="8">
    <location>
        <begin position="51"/>
        <end position="221"/>
    </location>
</feature>
<evidence type="ECO:0000259" key="8">
    <source>
        <dbReference type="Pfam" id="PF14322"/>
    </source>
</evidence>
<dbReference type="InterPro" id="IPR011990">
    <property type="entry name" value="TPR-like_helical_dom_sf"/>
</dbReference>
<keyword evidence="4" id="KW-0472">Membrane</keyword>
<keyword evidence="5" id="KW-0998">Cell outer membrane</keyword>
<sequence length="487" mass="54632">MKTSRKYNLFNTKVWAACLLGIGAFTISCDSLLDEEPKTIVSENFYQNASDFDAAINAVYFPLRMVRSEQVAVLSAHTDWGYGRGSRAQYNDFDGFNPTNINAAASRWNSFYQGIRNANIVIEKAPLSEELTEEEMNGFIAEAMFLRALTYFDLVRNWGGVPLRTEQNISDKDVPKSSVENVYSLILSDLEAAETGLPTAAAEPGRPTRWAAKTLLSDVYLQLGEFDSAKLKAQEVIDSDAFELVNVTSVDELRDKIFGPTLISSSEEIFSFKFARQTGQGNGLPWILNHPSTGLYNFGGAYAHYGDASNPFYKEWEEGDLRKSLWQLVDFGLGDSTLVNGKYAEPQAVDNSGAGNDIPIYRYAELLLIYAEASAQVDGLTEENIEAVNQVRRRAFGLDPMEASSMDYRLEDLNTTEFLNLILQEKAYETQFEGKRWLDLKRTGRAEEFVMKNKGLSIADRHYLWPIPLEELNFNEAMGTADQNPGY</sequence>
<dbReference type="SUPFAM" id="SSF48452">
    <property type="entry name" value="TPR-like"/>
    <property type="match status" value="1"/>
</dbReference>
<evidence type="ECO:0000256" key="3">
    <source>
        <dbReference type="ARBA" id="ARBA00022729"/>
    </source>
</evidence>
<evidence type="ECO:0000313" key="9">
    <source>
        <dbReference type="EMBL" id="SFT84395.1"/>
    </source>
</evidence>
<comment type="subcellular location">
    <subcellularLocation>
        <location evidence="1">Cell outer membrane</location>
    </subcellularLocation>
</comment>
<dbReference type="CDD" id="cd08977">
    <property type="entry name" value="SusD"/>
    <property type="match status" value="1"/>
</dbReference>
<dbReference type="OrthoDB" id="691907at2"/>
<evidence type="ECO:0000256" key="5">
    <source>
        <dbReference type="ARBA" id="ARBA00023237"/>
    </source>
</evidence>
<accession>A0A1I7BAY5</accession>
<organism evidence="9 10">
    <name type="scientific">Algoriphagus locisalis</name>
    <dbReference type="NCBI Taxonomy" id="305507"/>
    <lineage>
        <taxon>Bacteria</taxon>
        <taxon>Pseudomonadati</taxon>
        <taxon>Bacteroidota</taxon>
        <taxon>Cytophagia</taxon>
        <taxon>Cytophagales</taxon>
        <taxon>Cyclobacteriaceae</taxon>
        <taxon>Algoriphagus</taxon>
    </lineage>
</organism>
<dbReference type="GO" id="GO:0009279">
    <property type="term" value="C:cell outer membrane"/>
    <property type="evidence" value="ECO:0007669"/>
    <property type="project" value="UniProtKB-SubCell"/>
</dbReference>
<evidence type="ECO:0000256" key="2">
    <source>
        <dbReference type="ARBA" id="ARBA00006275"/>
    </source>
</evidence>
<dbReference type="EMBL" id="FPBF01000003">
    <property type="protein sequence ID" value="SFT84395.1"/>
    <property type="molecule type" value="Genomic_DNA"/>
</dbReference>
<dbReference type="RefSeq" id="WP_091692944.1">
    <property type="nucleotide sequence ID" value="NZ_FPBF01000003.1"/>
</dbReference>
<name>A0A1I7BAY5_9BACT</name>
<dbReference type="Pfam" id="PF07980">
    <property type="entry name" value="SusD_RagB"/>
    <property type="match status" value="1"/>
</dbReference>
<feature type="domain" description="RagB/SusD" evidence="7">
    <location>
        <begin position="341"/>
        <end position="487"/>
    </location>
</feature>
<dbReference type="InterPro" id="IPR033985">
    <property type="entry name" value="SusD-like_N"/>
</dbReference>
<evidence type="ECO:0000313" key="10">
    <source>
        <dbReference type="Proteomes" id="UP000199673"/>
    </source>
</evidence>